<protein>
    <submittedName>
        <fullName evidence="2">Uncharacterized protein</fullName>
    </submittedName>
</protein>
<keyword evidence="3" id="KW-1185">Reference proteome</keyword>
<name>A0ABP1QVY4_9HEXA</name>
<gene>
    <name evidence="2" type="ORF">ODALV1_LOCUS15793</name>
</gene>
<evidence type="ECO:0000256" key="1">
    <source>
        <dbReference type="SAM" id="MobiDB-lite"/>
    </source>
</evidence>
<feature type="compositionally biased region" description="Polar residues" evidence="1">
    <location>
        <begin position="148"/>
        <end position="159"/>
    </location>
</feature>
<evidence type="ECO:0000313" key="3">
    <source>
        <dbReference type="Proteomes" id="UP001642540"/>
    </source>
</evidence>
<dbReference type="EMBL" id="CAXLJM020000049">
    <property type="protein sequence ID" value="CAL8112814.1"/>
    <property type="molecule type" value="Genomic_DNA"/>
</dbReference>
<proteinExistence type="predicted"/>
<feature type="region of interest" description="Disordered" evidence="1">
    <location>
        <begin position="1"/>
        <end position="36"/>
    </location>
</feature>
<reference evidence="2 3" key="1">
    <citation type="submission" date="2024-08" db="EMBL/GenBank/DDBJ databases">
        <authorList>
            <person name="Cucini C."/>
            <person name="Frati F."/>
        </authorList>
    </citation>
    <scope>NUCLEOTIDE SEQUENCE [LARGE SCALE GENOMIC DNA]</scope>
</reference>
<organism evidence="2 3">
    <name type="scientific">Orchesella dallaii</name>
    <dbReference type="NCBI Taxonomy" id="48710"/>
    <lineage>
        <taxon>Eukaryota</taxon>
        <taxon>Metazoa</taxon>
        <taxon>Ecdysozoa</taxon>
        <taxon>Arthropoda</taxon>
        <taxon>Hexapoda</taxon>
        <taxon>Collembola</taxon>
        <taxon>Entomobryomorpha</taxon>
        <taxon>Entomobryoidea</taxon>
        <taxon>Orchesellidae</taxon>
        <taxon>Orchesellinae</taxon>
        <taxon>Orchesella</taxon>
    </lineage>
</organism>
<comment type="caution">
    <text evidence="2">The sequence shown here is derived from an EMBL/GenBank/DDBJ whole genome shotgun (WGS) entry which is preliminary data.</text>
</comment>
<accession>A0ABP1QVY4</accession>
<sequence length="360" mass="41425">MTENMDLGNQILNENGESSEEFDSADEKSENGETEVEIRPDKAFRINKFNADKIRNIKVKFSTISSRDIIFQNRDNAPDPISIKPDIPFTIRRDHAVLKKKEFELKQMGQDCSVNMKTRQMLSNGVTFNVIDGILKPVNETPTPVPGPSTSANSGSTRQPAVKRSRTEPTRNFLGVETTQRGATRQRKVLVKPISQTVSDNSKALWKQSKASYRAYEKWPCETTRRLMLLHKKQAKHRFDCDAQHQFTNMSNESNIWSAVRKLCPLKMDHKNSLCIDPDILNEYYVGISTKTDNYTLPDKPPEINANGILFELKEFHKEPTNDKQKEFFRVARLRLKLVPDTFITKIQDDMRKKAIRHPK</sequence>
<feature type="compositionally biased region" description="Basic and acidic residues" evidence="1">
    <location>
        <begin position="25"/>
        <end position="36"/>
    </location>
</feature>
<feature type="region of interest" description="Disordered" evidence="1">
    <location>
        <begin position="138"/>
        <end position="184"/>
    </location>
</feature>
<dbReference type="Proteomes" id="UP001642540">
    <property type="component" value="Unassembled WGS sequence"/>
</dbReference>
<evidence type="ECO:0000313" key="2">
    <source>
        <dbReference type="EMBL" id="CAL8112814.1"/>
    </source>
</evidence>